<organism evidence="3 4">
    <name type="scientific">Nocardia neocaledoniensis</name>
    <dbReference type="NCBI Taxonomy" id="236511"/>
    <lineage>
        <taxon>Bacteria</taxon>
        <taxon>Bacillati</taxon>
        <taxon>Actinomycetota</taxon>
        <taxon>Actinomycetes</taxon>
        <taxon>Mycobacteriales</taxon>
        <taxon>Nocardiaceae</taxon>
        <taxon>Nocardia</taxon>
    </lineage>
</organism>
<protein>
    <recommendedName>
        <fullName evidence="2">Antitoxin</fullName>
    </recommendedName>
</protein>
<proteinExistence type="inferred from homology"/>
<evidence type="ECO:0000256" key="2">
    <source>
        <dbReference type="RuleBase" id="RU362080"/>
    </source>
</evidence>
<comment type="function">
    <text evidence="2">Antitoxin component of a type II toxin-antitoxin (TA) system.</text>
</comment>
<dbReference type="EMBL" id="QGTL01000004">
    <property type="protein sequence ID" value="PWV76361.1"/>
    <property type="molecule type" value="Genomic_DNA"/>
</dbReference>
<dbReference type="NCBIfam" id="TIGR01552">
    <property type="entry name" value="phd_fam"/>
    <property type="match status" value="1"/>
</dbReference>
<name>A0A317NLN0_9NOCA</name>
<dbReference type="PANTHER" id="PTHR33713">
    <property type="entry name" value="ANTITOXIN YAFN-RELATED"/>
    <property type="match status" value="1"/>
</dbReference>
<reference evidence="3 4" key="1">
    <citation type="submission" date="2018-05" db="EMBL/GenBank/DDBJ databases">
        <title>Genomic Encyclopedia of Type Strains, Phase IV (KMG-IV): sequencing the most valuable type-strain genomes for metagenomic binning, comparative biology and taxonomic classification.</title>
        <authorList>
            <person name="Goeker M."/>
        </authorList>
    </citation>
    <scope>NUCLEOTIDE SEQUENCE [LARGE SCALE GENOMIC DNA]</scope>
    <source>
        <strain evidence="3 4">DSM 44717</strain>
    </source>
</reference>
<dbReference type="Gene3D" id="6.10.250.330">
    <property type="match status" value="1"/>
</dbReference>
<dbReference type="Gene3D" id="3.40.1620.10">
    <property type="entry name" value="YefM-like domain"/>
    <property type="match status" value="1"/>
</dbReference>
<evidence type="ECO:0000313" key="4">
    <source>
        <dbReference type="Proteomes" id="UP000246410"/>
    </source>
</evidence>
<dbReference type="SUPFAM" id="SSF143120">
    <property type="entry name" value="YefM-like"/>
    <property type="match status" value="1"/>
</dbReference>
<dbReference type="InterPro" id="IPR006442">
    <property type="entry name" value="Antitoxin_Phd/YefM"/>
</dbReference>
<dbReference type="InterPro" id="IPR051405">
    <property type="entry name" value="phD/YefM_antitoxin"/>
</dbReference>
<evidence type="ECO:0000313" key="3">
    <source>
        <dbReference type="EMBL" id="PWV76361.1"/>
    </source>
</evidence>
<dbReference type="AlphaFoldDB" id="A0A317NLN0"/>
<keyword evidence="4" id="KW-1185">Reference proteome</keyword>
<sequence>MTTAITATDARKGLFPLIEQVNQDHTAIEIVSKKGNAVLLSKEDYDAMVETAYLLSSPANAARLLRSLEATRRGEYTERALVE</sequence>
<dbReference type="PANTHER" id="PTHR33713:SF6">
    <property type="entry name" value="ANTITOXIN YEFM"/>
    <property type="match status" value="1"/>
</dbReference>
<dbReference type="InterPro" id="IPR036165">
    <property type="entry name" value="YefM-like_sf"/>
</dbReference>
<dbReference type="Pfam" id="PF02604">
    <property type="entry name" value="PhdYeFM_antitox"/>
    <property type="match status" value="1"/>
</dbReference>
<evidence type="ECO:0000256" key="1">
    <source>
        <dbReference type="ARBA" id="ARBA00009981"/>
    </source>
</evidence>
<comment type="similarity">
    <text evidence="1 2">Belongs to the phD/YefM antitoxin family.</text>
</comment>
<accession>A0A317NLN0</accession>
<dbReference type="Proteomes" id="UP000246410">
    <property type="component" value="Unassembled WGS sequence"/>
</dbReference>
<gene>
    <name evidence="3" type="ORF">DFR69_104467</name>
</gene>
<comment type="caution">
    <text evidence="3">The sequence shown here is derived from an EMBL/GenBank/DDBJ whole genome shotgun (WGS) entry which is preliminary data.</text>
</comment>
<dbReference type="RefSeq" id="WP_110037987.1">
    <property type="nucleotide sequence ID" value="NZ_QGTL01000004.1"/>
</dbReference>